<sequence>MNNNLMSVESQTEYSITSGQTETRIFIKFYVDAVRSGMVADIGPERLQTLIVLASYMNERGECYPTQEMIAKSLGISRESATRRIRSLRKYKWKGRNLIEVKRTRDPQTQAWANTIYTILPVSNLGIFDGDRK</sequence>
<evidence type="ECO:0000313" key="1">
    <source>
        <dbReference type="EMBL" id="QHZ52368.1"/>
    </source>
</evidence>
<evidence type="ECO:0008006" key="3">
    <source>
        <dbReference type="Google" id="ProtNLM"/>
    </source>
</evidence>
<dbReference type="AlphaFoldDB" id="A0A6C0QVJ1"/>
<gene>
    <name evidence="1" type="ORF">ERICV_03256</name>
</gene>
<dbReference type="Gene3D" id="1.10.10.10">
    <property type="entry name" value="Winged helix-like DNA-binding domain superfamily/Winged helix DNA-binding domain"/>
    <property type="match status" value="1"/>
</dbReference>
<dbReference type="EMBL" id="CP019717">
    <property type="protein sequence ID" value="QHZ52368.1"/>
    <property type="molecule type" value="Genomic_DNA"/>
</dbReference>
<dbReference type="InterPro" id="IPR036388">
    <property type="entry name" value="WH-like_DNA-bd_sf"/>
</dbReference>
<proteinExistence type="predicted"/>
<dbReference type="Pfam" id="PF13730">
    <property type="entry name" value="HTH_36"/>
    <property type="match status" value="1"/>
</dbReference>
<organism evidence="1 2">
    <name type="scientific">Paenibacillus larvae subsp. larvae</name>
    <dbReference type="NCBI Taxonomy" id="147375"/>
    <lineage>
        <taxon>Bacteria</taxon>
        <taxon>Bacillati</taxon>
        <taxon>Bacillota</taxon>
        <taxon>Bacilli</taxon>
        <taxon>Bacillales</taxon>
        <taxon>Paenibacillaceae</taxon>
        <taxon>Paenibacillus</taxon>
    </lineage>
</organism>
<dbReference type="Proteomes" id="UP000464330">
    <property type="component" value="Chromosome"/>
</dbReference>
<dbReference type="RefSeq" id="WP_336507006.1">
    <property type="nucleotide sequence ID" value="NZ_CP019717.1"/>
</dbReference>
<protein>
    <recommendedName>
        <fullName evidence="3">Helix-turn-helix domain-containing protein</fullName>
    </recommendedName>
</protein>
<accession>A0A6C0QVJ1</accession>
<name>A0A6C0QVJ1_9BACL</name>
<evidence type="ECO:0000313" key="2">
    <source>
        <dbReference type="Proteomes" id="UP000464330"/>
    </source>
</evidence>
<reference evidence="1 2" key="1">
    <citation type="journal article" date="2020" name="Int. J. Med. Microbiol.">
        <title>Discovery of Paenibacillus larvae ERIC V: Phenotypic and genomic comparison to genotypes ERIC I-IV reveal different inventories of virulence factors which correlate with epidemiological prevalences of American Foulbrood.</title>
        <authorList>
            <person name="Beims H."/>
            <person name="Bunk B."/>
            <person name="Erler S."/>
            <person name="Mohr K.I."/>
            <person name="Sproer C."/>
            <person name="Pradella S."/>
            <person name="Gunther G."/>
            <person name="Rohde M."/>
            <person name="von der Ohe W."/>
            <person name="Steinert M."/>
        </authorList>
    </citation>
    <scope>NUCLEOTIDE SEQUENCE [LARGE SCALE GENOMIC DNA]</scope>
    <source>
        <strain evidence="1">Eric_V</strain>
    </source>
</reference>